<evidence type="ECO:0000313" key="4">
    <source>
        <dbReference type="Proteomes" id="UP000298049"/>
    </source>
</evidence>
<keyword evidence="1" id="KW-0732">Signal</keyword>
<keyword evidence="4" id="KW-1185">Reference proteome</keyword>
<feature type="chain" id="PRO_5020202514" evidence="1">
    <location>
        <begin position="25"/>
        <end position="149"/>
    </location>
</feature>
<organism evidence="3 4">
    <name type="scientific">Hydrocarboniclastica marina</name>
    <dbReference type="NCBI Taxonomy" id="2259620"/>
    <lineage>
        <taxon>Bacteria</taxon>
        <taxon>Pseudomonadati</taxon>
        <taxon>Pseudomonadota</taxon>
        <taxon>Gammaproteobacteria</taxon>
        <taxon>Alteromonadales</taxon>
        <taxon>Alteromonadaceae</taxon>
        <taxon>Hydrocarboniclastica</taxon>
    </lineage>
</organism>
<protein>
    <submittedName>
        <fullName evidence="3">DUF4426 domain-containing protein</fullName>
    </submittedName>
</protein>
<dbReference type="InterPro" id="IPR025218">
    <property type="entry name" value="DUF4426"/>
</dbReference>
<dbReference type="AlphaFoldDB" id="A0A4P7XD74"/>
<gene>
    <name evidence="3" type="ORF">soil367_01805</name>
</gene>
<dbReference type="Pfam" id="PF14467">
    <property type="entry name" value="DUF4426"/>
    <property type="match status" value="1"/>
</dbReference>
<evidence type="ECO:0000259" key="2">
    <source>
        <dbReference type="Pfam" id="PF14467"/>
    </source>
</evidence>
<dbReference type="Proteomes" id="UP000298049">
    <property type="component" value="Chromosome"/>
</dbReference>
<dbReference type="EMBL" id="CP031093">
    <property type="protein sequence ID" value="QCF24791.1"/>
    <property type="molecule type" value="Genomic_DNA"/>
</dbReference>
<evidence type="ECO:0000256" key="1">
    <source>
        <dbReference type="SAM" id="SignalP"/>
    </source>
</evidence>
<evidence type="ECO:0000313" key="3">
    <source>
        <dbReference type="EMBL" id="QCF24791.1"/>
    </source>
</evidence>
<name>A0A4P7XD74_9ALTE</name>
<dbReference type="KEGG" id="hmi:soil367_01805"/>
<feature type="signal peptide" evidence="1">
    <location>
        <begin position="1"/>
        <end position="24"/>
    </location>
</feature>
<accession>A0A4P7XD74</accession>
<feature type="domain" description="DUF4426" evidence="2">
    <location>
        <begin position="28"/>
        <end position="149"/>
    </location>
</feature>
<dbReference type="OrthoDB" id="8563353at2"/>
<sequence length="149" mass="16800">MLSVRVLPFFILLCGLLASTLATAAQKEDVGPYEIHYSAIPTGFLTPEVAQSYNLTRSRAIGLLNISVLEKLEDGTTRPVAAMVDGRVTNDIRQDRALSFREVKEGEAIYYLAQFQFGEGERLEYRANIRPRGHDRSYPIRFTQGLFNE</sequence>
<dbReference type="RefSeq" id="WP_136546348.1">
    <property type="nucleotide sequence ID" value="NZ_CP031093.1"/>
</dbReference>
<reference evidence="3 4" key="1">
    <citation type="submission" date="2018-07" db="EMBL/GenBank/DDBJ databases">
        <title>Marsedoiliclastica nanhaica gen. nov. sp. nov., a novel marine hydrocarbonoclastic bacterium isolated from an in-situ enriched hydrocarbon-degrading consortium in deep-sea sediment.</title>
        <authorList>
            <person name="Dong C."/>
            <person name="Ma T."/>
            <person name="Liu R."/>
            <person name="Shao Z."/>
        </authorList>
    </citation>
    <scope>NUCLEOTIDE SEQUENCE [LARGE SCALE GENOMIC DNA]</scope>
    <source>
        <strain evidence="4">soil36-7</strain>
    </source>
</reference>
<proteinExistence type="predicted"/>
<dbReference type="Gene3D" id="2.60.40.3340">
    <property type="entry name" value="Domain of unknown function DUF4426"/>
    <property type="match status" value="1"/>
</dbReference>